<dbReference type="AlphaFoldDB" id="A0AAW1R8D9"/>
<feature type="domain" description="Ribophorin II N-terminal" evidence="8">
    <location>
        <begin position="56"/>
        <end position="293"/>
    </location>
</feature>
<evidence type="ECO:0000256" key="7">
    <source>
        <dbReference type="RuleBase" id="RU366029"/>
    </source>
</evidence>
<feature type="chain" id="PRO_5043096581" description="Dolichyl-diphosphooligosaccharide--protein glycosyltransferase subunit 2" evidence="7">
    <location>
        <begin position="24"/>
        <end position="665"/>
    </location>
</feature>
<dbReference type="InterPro" id="IPR056790">
    <property type="entry name" value="Ribophorin_II_C"/>
</dbReference>
<feature type="transmembrane region" description="Helical" evidence="7">
    <location>
        <begin position="568"/>
        <end position="589"/>
    </location>
</feature>
<keyword evidence="3 7" id="KW-0732">Signal</keyword>
<comment type="function">
    <text evidence="7">Subunit of the oligosaccharyl transferase (OST) complex that catalyzes the initial transfer of a defined glycan (Glc(3)Man(9)GlcNAc(2) in eukaryotes) from the lipid carrier dolichol-pyrophosphate to an asparagine residue within an Asn-X-Ser/Thr consensus motif in nascent polypeptide chains, the first step in protein N-glycosylation. N-glycosylation occurs cotranslationally and the complex associates with the Sec61 complex at the channel-forming translocon complex that mediates protein translocation across the endoplasmic reticulum (ER). All subunits are required for a maximal enzyme activity.</text>
</comment>
<evidence type="ECO:0000256" key="1">
    <source>
        <dbReference type="ARBA" id="ARBA00004477"/>
    </source>
</evidence>
<keyword evidence="6 7" id="KW-0472">Membrane</keyword>
<sequence length="665" mass="68677">MGLPSAAGLLLLVSALITAQASAQVQPFTPDQRQALASLVSDWPTAGAEVDASLWLRKVFLQAATLQILQRPAVVPQAETCRVATRALGSEQLSLEAGYYAAQLLGVAGCTAPSNSSKAAAGLALASLGSSGAVADWFHATGLITALQAMGAHPGLSRQQADDVTARLHKLVEPKSGVLRAGAGKPASMATTGRALSILADLQAVAGSPAQQAATEIVAAVVKGLGRASYGGAAADDLDKLEAAALLLQGLARVPSQPNPLKLGELARLLLDNLEVGTLEDAYHVMVGLDALSSMPNAPLFITSLQPFVPAFAQAWVRVRVADAVGKPVHGCHVTMLQLAPASNGKPVAGKAAMVEVEGEAGVYAWQLPAATEPGLYRVSVEAVVKDAVSPAAHAELVLAVQAKLSVSELRLELEDAVGREVHRLALPAAGQGAAAAAPISLAQAQQLKVSFGLKAGDQPAVAQQVVVCILGKRSGDYAFVPAQPDKTKRQYTAVLSASAIEKQLGTKDRRFQATLLVGDIAADAALSIPFPDLLLPQSGQEPAKLPSGLAKPEIVHQFRQPDKRPPVAVAVLFTGLAVTPWIVLLGALKVVQPSMKGFPTTRRQVLAATGFHGGIVLIIGLYTLFWLHLNLLQTLPVLGLLGLGTAVAGHTLLQGSANARLKAA</sequence>
<dbReference type="GO" id="GO:0008250">
    <property type="term" value="C:oligosaccharyltransferase complex"/>
    <property type="evidence" value="ECO:0007669"/>
    <property type="project" value="UniProtKB-UniRule"/>
</dbReference>
<dbReference type="PANTHER" id="PTHR12640:SF0">
    <property type="entry name" value="DOLICHYL-DIPHOSPHOOLIGOSACCHARIDE--PROTEIN GLYCOSYLTRANSFERASE SUBUNIT 2"/>
    <property type="match status" value="1"/>
</dbReference>
<evidence type="ECO:0000256" key="3">
    <source>
        <dbReference type="ARBA" id="ARBA00022729"/>
    </source>
</evidence>
<feature type="transmembrane region" description="Helical" evidence="7">
    <location>
        <begin position="610"/>
        <end position="630"/>
    </location>
</feature>
<proteinExistence type="inferred from homology"/>
<dbReference type="EMBL" id="JALJOR010000001">
    <property type="protein sequence ID" value="KAK9829914.1"/>
    <property type="molecule type" value="Genomic_DNA"/>
</dbReference>
<evidence type="ECO:0000259" key="9">
    <source>
        <dbReference type="Pfam" id="PF25147"/>
    </source>
</evidence>
<dbReference type="Proteomes" id="UP001489004">
    <property type="component" value="Unassembled WGS sequence"/>
</dbReference>
<feature type="transmembrane region" description="Helical" evidence="7">
    <location>
        <begin position="636"/>
        <end position="654"/>
    </location>
</feature>
<reference evidence="10 11" key="1">
    <citation type="journal article" date="2024" name="Nat. Commun.">
        <title>Phylogenomics reveals the evolutionary origins of lichenization in chlorophyte algae.</title>
        <authorList>
            <person name="Puginier C."/>
            <person name="Libourel C."/>
            <person name="Otte J."/>
            <person name="Skaloud P."/>
            <person name="Haon M."/>
            <person name="Grisel S."/>
            <person name="Petersen M."/>
            <person name="Berrin J.G."/>
            <person name="Delaux P.M."/>
            <person name="Dal Grande F."/>
            <person name="Keller J."/>
        </authorList>
    </citation>
    <scope>NUCLEOTIDE SEQUENCE [LARGE SCALE GENOMIC DNA]</scope>
    <source>
        <strain evidence="10 11">SAG 2043</strain>
    </source>
</reference>
<dbReference type="InterPro" id="IPR008814">
    <property type="entry name" value="Swp1"/>
</dbReference>
<keyword evidence="4 7" id="KW-0256">Endoplasmic reticulum</keyword>
<organism evidence="10 11">
    <name type="scientific">[Myrmecia] bisecta</name>
    <dbReference type="NCBI Taxonomy" id="41462"/>
    <lineage>
        <taxon>Eukaryota</taxon>
        <taxon>Viridiplantae</taxon>
        <taxon>Chlorophyta</taxon>
        <taxon>core chlorophytes</taxon>
        <taxon>Trebouxiophyceae</taxon>
        <taxon>Trebouxiales</taxon>
        <taxon>Trebouxiaceae</taxon>
        <taxon>Myrmecia</taxon>
    </lineage>
</organism>
<name>A0AAW1R8D9_9CHLO</name>
<gene>
    <name evidence="10" type="ORF">WJX72_008623</name>
</gene>
<dbReference type="Pfam" id="PF25147">
    <property type="entry name" value="Ribophorin_II_C"/>
    <property type="match status" value="1"/>
</dbReference>
<evidence type="ECO:0000259" key="8">
    <source>
        <dbReference type="Pfam" id="PF05817"/>
    </source>
</evidence>
<evidence type="ECO:0000313" key="10">
    <source>
        <dbReference type="EMBL" id="KAK9829914.1"/>
    </source>
</evidence>
<keyword evidence="5 7" id="KW-1133">Transmembrane helix</keyword>
<feature type="domain" description="Ribophorin II C-terminal" evidence="9">
    <location>
        <begin position="559"/>
        <end position="661"/>
    </location>
</feature>
<evidence type="ECO:0000256" key="5">
    <source>
        <dbReference type="ARBA" id="ARBA00022989"/>
    </source>
</evidence>
<evidence type="ECO:0000256" key="6">
    <source>
        <dbReference type="ARBA" id="ARBA00023136"/>
    </source>
</evidence>
<evidence type="ECO:0000313" key="11">
    <source>
        <dbReference type="Proteomes" id="UP001489004"/>
    </source>
</evidence>
<evidence type="ECO:0000256" key="4">
    <source>
        <dbReference type="ARBA" id="ARBA00022824"/>
    </source>
</evidence>
<comment type="similarity">
    <text evidence="7">Belongs to the SWP1 family.</text>
</comment>
<accession>A0AAW1R8D9</accession>
<dbReference type="PANTHER" id="PTHR12640">
    <property type="entry name" value="RIBOPHORIN II"/>
    <property type="match status" value="1"/>
</dbReference>
<dbReference type="GO" id="GO:0006487">
    <property type="term" value="P:protein N-linked glycosylation"/>
    <property type="evidence" value="ECO:0007669"/>
    <property type="project" value="UniProtKB-UniRule"/>
</dbReference>
<protein>
    <recommendedName>
        <fullName evidence="7">Dolichyl-diphosphooligosaccharide--protein glycosyltransferase subunit 2</fullName>
    </recommendedName>
    <alternativeName>
        <fullName evidence="7">Ribophorin-2</fullName>
    </alternativeName>
</protein>
<comment type="subunit">
    <text evidence="7">Component of the oligosaccharyltransferase (OST) complex.</text>
</comment>
<comment type="subcellular location">
    <subcellularLocation>
        <location evidence="1 7">Endoplasmic reticulum membrane</location>
        <topology evidence="1 7">Multi-pass membrane protein</topology>
    </subcellularLocation>
</comment>
<comment type="caution">
    <text evidence="10">The sequence shown here is derived from an EMBL/GenBank/DDBJ whole genome shotgun (WGS) entry which is preliminary data.</text>
</comment>
<evidence type="ECO:0000256" key="2">
    <source>
        <dbReference type="ARBA" id="ARBA00022692"/>
    </source>
</evidence>
<feature type="signal peptide" evidence="7">
    <location>
        <begin position="1"/>
        <end position="23"/>
    </location>
</feature>
<comment type="pathway">
    <text evidence="7">Protein modification; protein glycosylation.</text>
</comment>
<dbReference type="InterPro" id="IPR055373">
    <property type="entry name" value="Ribophorin_II_N"/>
</dbReference>
<keyword evidence="2 7" id="KW-0812">Transmembrane</keyword>
<dbReference type="Pfam" id="PF05817">
    <property type="entry name" value="Ribophorin_II"/>
    <property type="match status" value="1"/>
</dbReference>
<keyword evidence="11" id="KW-1185">Reference proteome</keyword>